<dbReference type="AlphaFoldDB" id="A0A948TDW2"/>
<reference evidence="1" key="1">
    <citation type="journal article" date="2021" name="PeerJ">
        <title>Extensive microbial diversity within the chicken gut microbiome revealed by metagenomics and culture.</title>
        <authorList>
            <person name="Gilroy R."/>
            <person name="Ravi A."/>
            <person name="Getino M."/>
            <person name="Pursley I."/>
            <person name="Horton D.L."/>
            <person name="Alikhan N.F."/>
            <person name="Baker D."/>
            <person name="Gharbi K."/>
            <person name="Hall N."/>
            <person name="Watson M."/>
            <person name="Adriaenssens E.M."/>
            <person name="Foster-Nyarko E."/>
            <person name="Jarju S."/>
            <person name="Secka A."/>
            <person name="Antonio M."/>
            <person name="Oren A."/>
            <person name="Chaudhuri R.R."/>
            <person name="La Ragione R."/>
            <person name="Hildebrand F."/>
            <person name="Pallen M.J."/>
        </authorList>
    </citation>
    <scope>NUCLEOTIDE SEQUENCE</scope>
    <source>
        <strain evidence="1">378</strain>
    </source>
</reference>
<protein>
    <submittedName>
        <fullName evidence="1">Uncharacterized protein</fullName>
    </submittedName>
</protein>
<reference evidence="1" key="2">
    <citation type="submission" date="2021-04" db="EMBL/GenBank/DDBJ databases">
        <authorList>
            <person name="Gilroy R."/>
        </authorList>
    </citation>
    <scope>NUCLEOTIDE SEQUENCE</scope>
    <source>
        <strain evidence="1">378</strain>
    </source>
</reference>
<comment type="caution">
    <text evidence="1">The sequence shown here is derived from an EMBL/GenBank/DDBJ whole genome shotgun (WGS) entry which is preliminary data.</text>
</comment>
<gene>
    <name evidence="1" type="ORF">H9847_00195</name>
</gene>
<evidence type="ECO:0000313" key="1">
    <source>
        <dbReference type="EMBL" id="MBU3843285.1"/>
    </source>
</evidence>
<dbReference type="EMBL" id="JAHLFE010000006">
    <property type="protein sequence ID" value="MBU3843285.1"/>
    <property type="molecule type" value="Genomic_DNA"/>
</dbReference>
<proteinExistence type="predicted"/>
<evidence type="ECO:0000313" key="2">
    <source>
        <dbReference type="Proteomes" id="UP000733611"/>
    </source>
</evidence>
<accession>A0A948TDW2</accession>
<name>A0A948TDW2_9GAMM</name>
<organism evidence="1 2">
    <name type="scientific">Candidatus Anaerobiospirillum pullicola</name>
    <dbReference type="NCBI Taxonomy" id="2838451"/>
    <lineage>
        <taxon>Bacteria</taxon>
        <taxon>Pseudomonadati</taxon>
        <taxon>Pseudomonadota</taxon>
        <taxon>Gammaproteobacteria</taxon>
        <taxon>Aeromonadales</taxon>
        <taxon>Succinivibrionaceae</taxon>
        <taxon>Anaerobiospirillum</taxon>
    </lineage>
</organism>
<dbReference type="Proteomes" id="UP000733611">
    <property type="component" value="Unassembled WGS sequence"/>
</dbReference>
<sequence length="50" mass="5591">MKKTTTRSSLLTWSLPFDMDNAITLKPSVVISPYPKRKQGNRHNDSGGSE</sequence>